<dbReference type="GO" id="GO:0016567">
    <property type="term" value="P:protein ubiquitination"/>
    <property type="evidence" value="ECO:0007669"/>
    <property type="project" value="TreeGrafter"/>
</dbReference>
<dbReference type="InterPro" id="IPR019734">
    <property type="entry name" value="TPR_rpt"/>
</dbReference>
<keyword evidence="3" id="KW-0498">Mitosis</keyword>
<feature type="region of interest" description="Disordered" evidence="8">
    <location>
        <begin position="601"/>
        <end position="637"/>
    </location>
</feature>
<evidence type="ECO:0000313" key="9">
    <source>
        <dbReference type="EMBL" id="CAD7426644.1"/>
    </source>
</evidence>
<dbReference type="EMBL" id="OB793241">
    <property type="protein sequence ID" value="CAD7426644.1"/>
    <property type="molecule type" value="Genomic_DNA"/>
</dbReference>
<proteinExistence type="predicted"/>
<dbReference type="InterPro" id="IPR011990">
    <property type="entry name" value="TPR-like_helical_dom_sf"/>
</dbReference>
<evidence type="ECO:0000256" key="7">
    <source>
        <dbReference type="PROSITE-ProRule" id="PRU00339"/>
    </source>
</evidence>
<sequence length="637" mass="71466">MMAGETDSEMKTLPEHDINIDNYRNLVRTYIDLHLYSAAQFWADKVVSLSNGEPRDVYWLAQCMYHMKQYHRAAHIIRSRGLEKTHMLCFYLAVRSLLAAWELNEALQVLNENEANTTLHSTVGVSFDHSTAGDAPLETTALQLESSVLFLKGRVFESLENRGIAADYYKQALRTDVHCYEAFEALVQHQMLSASEENELLESLPISEQCSGSERQLLHLLYQSKLKKYHAPCEDPSTLPLPLSQLSSNLDLAVSQAERAYYNCNYQLCGDITDAVLKKDPYHYECLPVHIGCLGELRKESKLFYLAHKMVDLGPDMAISWFAVGVYYYVIGETTLGTPGQYSNPGLPNIGIHESDALDHAATEAGRSDPARRFLGKATTMDKLFGPAWLAYGHSFAAENEHDQAMAAYFKASQLMKGCHLPLLYIGLEYGLTNNIKLADKFFQQALTIAPNDPFVIHEMGVIAFQNQDYEEAERHFEDALKKVQTINEPVLAEKWEALLNNLGHTCRKLHKYPKALDYHRQALVLSPMNASTYSAMGYVQALMGKTSDACDTFHKALGINRDDTFSTTMLSYVVEQLIEETPAFIGAPHGVPDIRELDTPPVSDTGMTRQSDVSNIDSPRTLSIEVEMADSSNTED</sequence>
<keyword evidence="2" id="KW-0677">Repeat</keyword>
<accession>A0A7R9HNI6</accession>
<dbReference type="AlphaFoldDB" id="A0A7R9HNI6"/>
<dbReference type="PROSITE" id="PS50005">
    <property type="entry name" value="TPR"/>
    <property type="match status" value="3"/>
</dbReference>
<name>A0A7R9HNI6_9NEOP</name>
<dbReference type="Gene3D" id="1.25.40.10">
    <property type="entry name" value="Tetratricopeptide repeat domain"/>
    <property type="match status" value="2"/>
</dbReference>
<dbReference type="GO" id="GO:0005680">
    <property type="term" value="C:anaphase-promoting complex"/>
    <property type="evidence" value="ECO:0007669"/>
    <property type="project" value="TreeGrafter"/>
</dbReference>
<dbReference type="GO" id="GO:0005737">
    <property type="term" value="C:cytoplasm"/>
    <property type="evidence" value="ECO:0007669"/>
    <property type="project" value="TreeGrafter"/>
</dbReference>
<dbReference type="Pfam" id="PF13424">
    <property type="entry name" value="TPR_12"/>
    <property type="match status" value="1"/>
</dbReference>
<evidence type="ECO:0000256" key="5">
    <source>
        <dbReference type="ARBA" id="ARBA00022803"/>
    </source>
</evidence>
<keyword evidence="4" id="KW-0833">Ubl conjugation pathway</keyword>
<evidence type="ECO:0000256" key="3">
    <source>
        <dbReference type="ARBA" id="ARBA00022776"/>
    </source>
</evidence>
<reference evidence="9" key="1">
    <citation type="submission" date="2020-11" db="EMBL/GenBank/DDBJ databases">
        <authorList>
            <person name="Tran Van P."/>
        </authorList>
    </citation>
    <scope>NUCLEOTIDE SEQUENCE</scope>
</reference>
<dbReference type="Pfam" id="PF13181">
    <property type="entry name" value="TPR_8"/>
    <property type="match status" value="1"/>
</dbReference>
<keyword evidence="1" id="KW-0132">Cell division</keyword>
<feature type="repeat" description="TPR" evidence="7">
    <location>
        <begin position="497"/>
        <end position="530"/>
    </location>
</feature>
<gene>
    <name evidence="9" type="ORF">TMSB3V08_LOCUS3520</name>
</gene>
<dbReference type="GO" id="GO:0051301">
    <property type="term" value="P:cell division"/>
    <property type="evidence" value="ECO:0007669"/>
    <property type="project" value="UniProtKB-KW"/>
</dbReference>
<evidence type="ECO:0000256" key="4">
    <source>
        <dbReference type="ARBA" id="ARBA00022786"/>
    </source>
</evidence>
<feature type="repeat" description="TPR" evidence="7">
    <location>
        <begin position="531"/>
        <end position="564"/>
    </location>
</feature>
<evidence type="ECO:0000256" key="1">
    <source>
        <dbReference type="ARBA" id="ARBA00022618"/>
    </source>
</evidence>
<organism evidence="9">
    <name type="scientific">Timema monikensis</name>
    <dbReference type="NCBI Taxonomy" id="170555"/>
    <lineage>
        <taxon>Eukaryota</taxon>
        <taxon>Metazoa</taxon>
        <taxon>Ecdysozoa</taxon>
        <taxon>Arthropoda</taxon>
        <taxon>Hexapoda</taxon>
        <taxon>Insecta</taxon>
        <taxon>Pterygota</taxon>
        <taxon>Neoptera</taxon>
        <taxon>Polyneoptera</taxon>
        <taxon>Phasmatodea</taxon>
        <taxon>Timematodea</taxon>
        <taxon>Timematoidea</taxon>
        <taxon>Timematidae</taxon>
        <taxon>Timema</taxon>
    </lineage>
</organism>
<keyword evidence="6" id="KW-0131">Cell cycle</keyword>
<dbReference type="GO" id="GO:0045842">
    <property type="term" value="P:positive regulation of mitotic metaphase/anaphase transition"/>
    <property type="evidence" value="ECO:0007669"/>
    <property type="project" value="TreeGrafter"/>
</dbReference>
<dbReference type="SUPFAM" id="SSF48452">
    <property type="entry name" value="TPR-like"/>
    <property type="match status" value="1"/>
</dbReference>
<dbReference type="SMART" id="SM00028">
    <property type="entry name" value="TPR"/>
    <property type="match status" value="6"/>
</dbReference>
<protein>
    <submittedName>
        <fullName evidence="9">Uncharacterized protein</fullName>
    </submittedName>
</protein>
<keyword evidence="5 7" id="KW-0802">TPR repeat</keyword>
<dbReference type="PANTHER" id="PTHR12558:SF9">
    <property type="entry name" value="CELL DIVISION CYCLE PROTEIN 16 HOMOLOG"/>
    <property type="match status" value="1"/>
</dbReference>
<dbReference type="SUPFAM" id="SSF81901">
    <property type="entry name" value="HCP-like"/>
    <property type="match status" value="1"/>
</dbReference>
<dbReference type="PANTHER" id="PTHR12558">
    <property type="entry name" value="CELL DIVISION CYCLE 16,23,27"/>
    <property type="match status" value="1"/>
</dbReference>
<feature type="compositionally biased region" description="Polar residues" evidence="8">
    <location>
        <begin position="606"/>
        <end position="622"/>
    </location>
</feature>
<evidence type="ECO:0000256" key="6">
    <source>
        <dbReference type="ARBA" id="ARBA00023306"/>
    </source>
</evidence>
<evidence type="ECO:0000256" key="8">
    <source>
        <dbReference type="SAM" id="MobiDB-lite"/>
    </source>
</evidence>
<evidence type="ECO:0000256" key="2">
    <source>
        <dbReference type="ARBA" id="ARBA00022737"/>
    </source>
</evidence>
<dbReference type="Pfam" id="PF12895">
    <property type="entry name" value="ANAPC3"/>
    <property type="match status" value="1"/>
</dbReference>
<feature type="repeat" description="TPR" evidence="7">
    <location>
        <begin position="420"/>
        <end position="453"/>
    </location>
</feature>
<dbReference type="GO" id="GO:0031145">
    <property type="term" value="P:anaphase-promoting complex-dependent catabolic process"/>
    <property type="evidence" value="ECO:0007669"/>
    <property type="project" value="TreeGrafter"/>
</dbReference>